<dbReference type="InterPro" id="IPR000595">
    <property type="entry name" value="cNMP-bd_dom"/>
</dbReference>
<dbReference type="RefSeq" id="WP_025391177.1">
    <property type="nucleotide sequence ID" value="NZ_FMYU01000009.1"/>
</dbReference>
<evidence type="ECO:0000313" key="7">
    <source>
        <dbReference type="Proteomes" id="UP000199411"/>
    </source>
</evidence>
<dbReference type="PROSITE" id="PS51063">
    <property type="entry name" value="HTH_CRP_2"/>
    <property type="match status" value="1"/>
</dbReference>
<accession>A0A1G6PMJ0</accession>
<dbReference type="GO" id="GO:0005829">
    <property type="term" value="C:cytosol"/>
    <property type="evidence" value="ECO:0007669"/>
    <property type="project" value="TreeGrafter"/>
</dbReference>
<proteinExistence type="predicted"/>
<dbReference type="CDD" id="cd00038">
    <property type="entry name" value="CAP_ED"/>
    <property type="match status" value="1"/>
</dbReference>
<dbReference type="PANTHER" id="PTHR24567:SF26">
    <property type="entry name" value="REGULATORY PROTEIN YEIL"/>
    <property type="match status" value="1"/>
</dbReference>
<feature type="domain" description="HTH crp-type" evidence="5">
    <location>
        <begin position="149"/>
        <end position="217"/>
    </location>
</feature>
<dbReference type="OrthoDB" id="892842at2"/>
<dbReference type="InterPro" id="IPR018490">
    <property type="entry name" value="cNMP-bd_dom_sf"/>
</dbReference>
<feature type="domain" description="Cyclic nucleotide-binding" evidence="4">
    <location>
        <begin position="12"/>
        <end position="135"/>
    </location>
</feature>
<dbReference type="AlphaFoldDB" id="A0A1G6PMJ0"/>
<dbReference type="Pfam" id="PF13545">
    <property type="entry name" value="HTH_Crp_2"/>
    <property type="match status" value="1"/>
</dbReference>
<dbReference type="Pfam" id="PF00027">
    <property type="entry name" value="cNMP_binding"/>
    <property type="match status" value="1"/>
</dbReference>
<dbReference type="PANTHER" id="PTHR24567">
    <property type="entry name" value="CRP FAMILY TRANSCRIPTIONAL REGULATORY PROTEIN"/>
    <property type="match status" value="1"/>
</dbReference>
<evidence type="ECO:0000259" key="4">
    <source>
        <dbReference type="PROSITE" id="PS50042"/>
    </source>
</evidence>
<name>A0A1G6PMJ0_9BACT</name>
<dbReference type="InterPro" id="IPR036390">
    <property type="entry name" value="WH_DNA-bd_sf"/>
</dbReference>
<gene>
    <name evidence="6" type="ORF">SAMN05660835_01416</name>
</gene>
<dbReference type="GO" id="GO:0003700">
    <property type="term" value="F:DNA-binding transcription factor activity"/>
    <property type="evidence" value="ECO:0007669"/>
    <property type="project" value="TreeGrafter"/>
</dbReference>
<dbReference type="InterPro" id="IPR012318">
    <property type="entry name" value="HTH_CRP"/>
</dbReference>
<organism evidence="6 7">
    <name type="scientific">Desulfurella multipotens</name>
    <dbReference type="NCBI Taxonomy" id="79269"/>
    <lineage>
        <taxon>Bacteria</taxon>
        <taxon>Pseudomonadati</taxon>
        <taxon>Campylobacterota</taxon>
        <taxon>Desulfurellia</taxon>
        <taxon>Desulfurellales</taxon>
        <taxon>Desulfurellaceae</taxon>
        <taxon>Desulfurella</taxon>
    </lineage>
</organism>
<keyword evidence="3" id="KW-0804">Transcription</keyword>
<dbReference type="InterPro" id="IPR036388">
    <property type="entry name" value="WH-like_DNA-bd_sf"/>
</dbReference>
<dbReference type="Proteomes" id="UP000199411">
    <property type="component" value="Unassembled WGS sequence"/>
</dbReference>
<evidence type="ECO:0000313" key="6">
    <source>
        <dbReference type="EMBL" id="SDC81289.1"/>
    </source>
</evidence>
<dbReference type="SUPFAM" id="SSF46785">
    <property type="entry name" value="Winged helix' DNA-binding domain"/>
    <property type="match status" value="1"/>
</dbReference>
<keyword evidence="1" id="KW-0805">Transcription regulation</keyword>
<keyword evidence="7" id="KW-1185">Reference proteome</keyword>
<reference evidence="7" key="1">
    <citation type="submission" date="2016-10" db="EMBL/GenBank/DDBJ databases">
        <authorList>
            <person name="Varghese N."/>
            <person name="Submissions S."/>
        </authorList>
    </citation>
    <scope>NUCLEOTIDE SEQUENCE [LARGE SCALE GENOMIC DNA]</scope>
    <source>
        <strain evidence="7">DSM 8415</strain>
    </source>
</reference>
<dbReference type="GO" id="GO:0003677">
    <property type="term" value="F:DNA binding"/>
    <property type="evidence" value="ECO:0007669"/>
    <property type="project" value="UniProtKB-KW"/>
</dbReference>
<dbReference type="InterPro" id="IPR050397">
    <property type="entry name" value="Env_Response_Regulators"/>
</dbReference>
<dbReference type="Gene3D" id="1.10.10.10">
    <property type="entry name" value="Winged helix-like DNA-binding domain superfamily/Winged helix DNA-binding domain"/>
    <property type="match status" value="1"/>
</dbReference>
<dbReference type="InterPro" id="IPR014710">
    <property type="entry name" value="RmlC-like_jellyroll"/>
</dbReference>
<evidence type="ECO:0000256" key="2">
    <source>
        <dbReference type="ARBA" id="ARBA00023125"/>
    </source>
</evidence>
<dbReference type="EMBL" id="FMYU01000009">
    <property type="protein sequence ID" value="SDC81289.1"/>
    <property type="molecule type" value="Genomic_DNA"/>
</dbReference>
<dbReference type="SUPFAM" id="SSF51206">
    <property type="entry name" value="cAMP-binding domain-like"/>
    <property type="match status" value="1"/>
</dbReference>
<dbReference type="SMART" id="SM00419">
    <property type="entry name" value="HTH_CRP"/>
    <property type="match status" value="1"/>
</dbReference>
<evidence type="ECO:0000256" key="3">
    <source>
        <dbReference type="ARBA" id="ARBA00023163"/>
    </source>
</evidence>
<dbReference type="Gene3D" id="2.60.120.10">
    <property type="entry name" value="Jelly Rolls"/>
    <property type="match status" value="1"/>
</dbReference>
<dbReference type="PROSITE" id="PS50042">
    <property type="entry name" value="CNMP_BINDING_3"/>
    <property type="match status" value="1"/>
</dbReference>
<evidence type="ECO:0000259" key="5">
    <source>
        <dbReference type="PROSITE" id="PS51063"/>
    </source>
</evidence>
<dbReference type="SMART" id="SM00100">
    <property type="entry name" value="cNMP"/>
    <property type="match status" value="1"/>
</dbReference>
<protein>
    <submittedName>
        <fullName evidence="6">CRP/FNR family transcriptional regulator, anaerobic regulatory protein</fullName>
    </submittedName>
</protein>
<keyword evidence="2" id="KW-0238">DNA-binding</keyword>
<sequence>MDTKEKKLIQLIFKSIFGINDPKILEMLEKTCTIVKKQKDEILFRQYQKGSIIYYLIDGRIKLYRLDEKGNECVVHFVRNNEFFAEILLTQDVYPVNAQMLMDSIMIGIDKNILLSFLKPNPELSLHIIYLFSQRINYLVDTLERLSTQNAKERFLNYLNYLKRTQKSNTIVLDLPKQELALLLGMSKETFSRIEKQLIQEGIICVKNKQIDILKQILP</sequence>
<evidence type="ECO:0000256" key="1">
    <source>
        <dbReference type="ARBA" id="ARBA00023015"/>
    </source>
</evidence>